<protein>
    <submittedName>
        <fullName evidence="1">Uncharacterized protein</fullName>
    </submittedName>
</protein>
<organism evidence="1 2">
    <name type="scientific">Avena sativa</name>
    <name type="common">Oat</name>
    <dbReference type="NCBI Taxonomy" id="4498"/>
    <lineage>
        <taxon>Eukaryota</taxon>
        <taxon>Viridiplantae</taxon>
        <taxon>Streptophyta</taxon>
        <taxon>Embryophyta</taxon>
        <taxon>Tracheophyta</taxon>
        <taxon>Spermatophyta</taxon>
        <taxon>Magnoliopsida</taxon>
        <taxon>Liliopsida</taxon>
        <taxon>Poales</taxon>
        <taxon>Poaceae</taxon>
        <taxon>BOP clade</taxon>
        <taxon>Pooideae</taxon>
        <taxon>Poodae</taxon>
        <taxon>Poeae</taxon>
        <taxon>Poeae Chloroplast Group 1 (Aveneae type)</taxon>
        <taxon>Aveninae</taxon>
        <taxon>Avena</taxon>
    </lineage>
</organism>
<dbReference type="Proteomes" id="UP001732700">
    <property type="component" value="Chromosome 6C"/>
</dbReference>
<keyword evidence="2" id="KW-1185">Reference proteome</keyword>
<evidence type="ECO:0000313" key="1">
    <source>
        <dbReference type="EnsemblPlants" id="AVESA.00010b.r2.6CG1114570.1.CDS.1"/>
    </source>
</evidence>
<dbReference type="EnsemblPlants" id="AVESA.00010b.r2.6CG1114570.1">
    <property type="protein sequence ID" value="AVESA.00010b.r2.6CG1114570.1.CDS.1"/>
    <property type="gene ID" value="AVESA.00010b.r2.6CG1114570"/>
</dbReference>
<proteinExistence type="predicted"/>
<accession>A0ACD5ZA86</accession>
<name>A0ACD5ZA86_AVESA</name>
<reference evidence="1" key="2">
    <citation type="submission" date="2025-09" db="UniProtKB">
        <authorList>
            <consortium name="EnsemblPlants"/>
        </authorList>
    </citation>
    <scope>IDENTIFICATION</scope>
</reference>
<evidence type="ECO:0000313" key="2">
    <source>
        <dbReference type="Proteomes" id="UP001732700"/>
    </source>
</evidence>
<sequence length="99" mass="10410">MQARVVVFPIRRGAWCFIRPRAPAPATSASAASHGALPLPPPPKLRGLWRGIAAGGRTAPENAEAVTDFVADKVLDEMSLVVVSLSVCGVGADEMIGFW</sequence>
<reference evidence="1" key="1">
    <citation type="submission" date="2021-05" db="EMBL/GenBank/DDBJ databases">
        <authorList>
            <person name="Scholz U."/>
            <person name="Mascher M."/>
            <person name="Fiebig A."/>
        </authorList>
    </citation>
    <scope>NUCLEOTIDE SEQUENCE [LARGE SCALE GENOMIC DNA]</scope>
</reference>